<reference evidence="1 2" key="1">
    <citation type="journal article" date="2016" name="Genome Announc.">
        <title>Draft Genome Sequence of 'Halomonas chromatireducens' Strain AGD 8-3, a Haloalkaliphilic Chromate- and Selenite-Reducing Gammaproteobacterium.</title>
        <authorList>
            <person name="Sharko F.S."/>
            <person name="Shapovalova A.A."/>
            <person name="Tsygankova S.V."/>
            <person name="Komova A.V."/>
            <person name="Boulygina E.S."/>
            <person name="Teslyuk A.B."/>
            <person name="Gotovtsev P.M."/>
            <person name="Namsaraev Z.B."/>
            <person name="Khijniak T.V."/>
            <person name="Nedoluzhko A.V."/>
            <person name="Vasilov R.G."/>
        </authorList>
    </citation>
    <scope>NUCLEOTIDE SEQUENCE [LARGE SCALE GENOMIC DNA]</scope>
    <source>
        <strain evidence="1 2">AGD 8-3</strain>
    </source>
</reference>
<dbReference type="STRING" id="507626.LOKO_01628"/>
<organism evidence="1 2">
    <name type="scientific">Halomonas chromatireducens</name>
    <dbReference type="NCBI Taxonomy" id="507626"/>
    <lineage>
        <taxon>Bacteria</taxon>
        <taxon>Pseudomonadati</taxon>
        <taxon>Pseudomonadota</taxon>
        <taxon>Gammaproteobacteria</taxon>
        <taxon>Oceanospirillales</taxon>
        <taxon>Halomonadaceae</taxon>
        <taxon>Halomonas</taxon>
    </lineage>
</organism>
<dbReference type="EMBL" id="CP014226">
    <property type="protein sequence ID" value="AMD00696.1"/>
    <property type="molecule type" value="Genomic_DNA"/>
</dbReference>
<dbReference type="AlphaFoldDB" id="A0A109ULL0"/>
<keyword evidence="2" id="KW-1185">Reference proteome</keyword>
<dbReference type="PATRIC" id="fig|507626.3.peg.1621"/>
<sequence length="31" mass="3590">MFIKLDESVRVIQFSREATAGFREFVLLCLA</sequence>
<evidence type="ECO:0000313" key="1">
    <source>
        <dbReference type="EMBL" id="AMD00696.1"/>
    </source>
</evidence>
<gene>
    <name evidence="1" type="ORF">LOKO_01628</name>
</gene>
<accession>A0A109ULL0</accession>
<name>A0A109ULL0_9GAMM</name>
<dbReference type="KEGG" id="hco:LOKO_01628"/>
<evidence type="ECO:0000313" key="2">
    <source>
        <dbReference type="Proteomes" id="UP000063387"/>
    </source>
</evidence>
<protein>
    <submittedName>
        <fullName evidence="1">Uncharacterized protein</fullName>
    </submittedName>
</protein>
<reference evidence="1 2" key="2">
    <citation type="submission" date="2016-02" db="EMBL/GenBank/DDBJ databases">
        <authorList>
            <person name="Wen L."/>
            <person name="He K."/>
            <person name="Yang H."/>
        </authorList>
    </citation>
    <scope>NUCLEOTIDE SEQUENCE [LARGE SCALE GENOMIC DNA]</scope>
    <source>
        <strain evidence="1 2">AGD 8-3</strain>
    </source>
</reference>
<proteinExistence type="predicted"/>
<dbReference type="Proteomes" id="UP000063387">
    <property type="component" value="Chromosome"/>
</dbReference>